<dbReference type="GO" id="GO:0016020">
    <property type="term" value="C:membrane"/>
    <property type="evidence" value="ECO:0007669"/>
    <property type="project" value="UniProtKB-SubCell"/>
</dbReference>
<evidence type="ECO:0000256" key="3">
    <source>
        <dbReference type="ARBA" id="ARBA00022989"/>
    </source>
</evidence>
<comment type="similarity">
    <text evidence="5">Belongs to the SAT4 family.</text>
</comment>
<dbReference type="AlphaFoldDB" id="A0A9P4YA51"/>
<keyword evidence="2 6" id="KW-0812">Transmembrane</keyword>
<feature type="domain" description="Rhodopsin" evidence="7">
    <location>
        <begin position="32"/>
        <end position="213"/>
    </location>
</feature>
<dbReference type="Proteomes" id="UP000803844">
    <property type="component" value="Unassembled WGS sequence"/>
</dbReference>
<evidence type="ECO:0000256" key="4">
    <source>
        <dbReference type="ARBA" id="ARBA00023136"/>
    </source>
</evidence>
<dbReference type="EMBL" id="MU032344">
    <property type="protein sequence ID" value="KAF3769591.1"/>
    <property type="molecule type" value="Genomic_DNA"/>
</dbReference>
<feature type="transmembrane region" description="Helical" evidence="6">
    <location>
        <begin position="16"/>
        <end position="36"/>
    </location>
</feature>
<evidence type="ECO:0000313" key="9">
    <source>
        <dbReference type="Proteomes" id="UP000803844"/>
    </source>
</evidence>
<evidence type="ECO:0000256" key="6">
    <source>
        <dbReference type="SAM" id="Phobius"/>
    </source>
</evidence>
<dbReference type="PANTHER" id="PTHR33048">
    <property type="entry name" value="PTH11-LIKE INTEGRAL MEMBRANE PROTEIN (AFU_ORTHOLOGUE AFUA_5G11245)"/>
    <property type="match status" value="1"/>
</dbReference>
<organism evidence="8 9">
    <name type="scientific">Cryphonectria parasitica (strain ATCC 38755 / EP155)</name>
    <dbReference type="NCBI Taxonomy" id="660469"/>
    <lineage>
        <taxon>Eukaryota</taxon>
        <taxon>Fungi</taxon>
        <taxon>Dikarya</taxon>
        <taxon>Ascomycota</taxon>
        <taxon>Pezizomycotina</taxon>
        <taxon>Sordariomycetes</taxon>
        <taxon>Sordariomycetidae</taxon>
        <taxon>Diaporthales</taxon>
        <taxon>Cryphonectriaceae</taxon>
        <taxon>Cryphonectria-Endothia species complex</taxon>
        <taxon>Cryphonectria</taxon>
    </lineage>
</organism>
<gene>
    <name evidence="8" type="ORF">M406DRAFT_16482</name>
</gene>
<dbReference type="RefSeq" id="XP_040780552.1">
    <property type="nucleotide sequence ID" value="XM_040915411.1"/>
</dbReference>
<feature type="transmembrane region" description="Helical" evidence="6">
    <location>
        <begin position="48"/>
        <end position="71"/>
    </location>
</feature>
<reference evidence="8" key="1">
    <citation type="journal article" date="2020" name="Phytopathology">
        <title>Genome sequence of the chestnut blight fungus Cryphonectria parasitica EP155: A fundamental resource for an archetypical invasive plant pathogen.</title>
        <authorList>
            <person name="Crouch J.A."/>
            <person name="Dawe A."/>
            <person name="Aerts A."/>
            <person name="Barry K."/>
            <person name="Churchill A.C.L."/>
            <person name="Grimwood J."/>
            <person name="Hillman B."/>
            <person name="Milgroom M.G."/>
            <person name="Pangilinan J."/>
            <person name="Smith M."/>
            <person name="Salamov A."/>
            <person name="Schmutz J."/>
            <person name="Yadav J."/>
            <person name="Grigoriev I.V."/>
            <person name="Nuss D."/>
        </authorList>
    </citation>
    <scope>NUCLEOTIDE SEQUENCE</scope>
    <source>
        <strain evidence="8">EP155</strain>
    </source>
</reference>
<feature type="non-terminal residue" evidence="8">
    <location>
        <position position="1"/>
    </location>
</feature>
<evidence type="ECO:0000256" key="1">
    <source>
        <dbReference type="ARBA" id="ARBA00004141"/>
    </source>
</evidence>
<dbReference type="OrthoDB" id="3529975at2759"/>
<keyword evidence="9" id="KW-1185">Reference proteome</keyword>
<keyword evidence="4 6" id="KW-0472">Membrane</keyword>
<dbReference type="InterPro" id="IPR049326">
    <property type="entry name" value="Rhodopsin_dom_fungi"/>
</dbReference>
<feature type="transmembrane region" description="Helical" evidence="6">
    <location>
        <begin position="91"/>
        <end position="117"/>
    </location>
</feature>
<dbReference type="PANTHER" id="PTHR33048:SF161">
    <property type="entry name" value="INTEGRAL MEMBRANE PROTEIN"/>
    <property type="match status" value="1"/>
</dbReference>
<protein>
    <recommendedName>
        <fullName evidence="7">Rhodopsin domain-containing protein</fullName>
    </recommendedName>
</protein>
<accession>A0A9P4YA51</accession>
<evidence type="ECO:0000256" key="5">
    <source>
        <dbReference type="ARBA" id="ARBA00038359"/>
    </source>
</evidence>
<name>A0A9P4YA51_CRYP1</name>
<dbReference type="Pfam" id="PF20684">
    <property type="entry name" value="Fung_rhodopsin"/>
    <property type="match status" value="1"/>
</dbReference>
<sequence length="214" mass="23479">LEHAILPILPFIKRQLIAYSVVAFLAVLVVGLRIVARLVTGSRLGWDDYLILAAVPQAVVILTCGGLWSTAGAGYHRDAIPVENQQFISTIFIPFSLIYDMCIVTTKLSVLSFYLRVFTHGITRQATKYMMVLVAIWGLGNFLQSLLVCHLHDGHFETGIGQCKNKTASSVASGIYNCTTNMIINCLPLFTIWSLKTVSVSTRLGLSGVFLLSL</sequence>
<evidence type="ECO:0000259" key="7">
    <source>
        <dbReference type="Pfam" id="PF20684"/>
    </source>
</evidence>
<proteinExistence type="inferred from homology"/>
<comment type="subcellular location">
    <subcellularLocation>
        <location evidence="1">Membrane</location>
        <topology evidence="1">Multi-pass membrane protein</topology>
    </subcellularLocation>
</comment>
<feature type="transmembrane region" description="Helical" evidence="6">
    <location>
        <begin position="129"/>
        <end position="148"/>
    </location>
</feature>
<keyword evidence="3 6" id="KW-1133">Transmembrane helix</keyword>
<evidence type="ECO:0000313" key="8">
    <source>
        <dbReference type="EMBL" id="KAF3769591.1"/>
    </source>
</evidence>
<evidence type="ECO:0000256" key="2">
    <source>
        <dbReference type="ARBA" id="ARBA00022692"/>
    </source>
</evidence>
<dbReference type="InterPro" id="IPR052337">
    <property type="entry name" value="SAT4-like"/>
</dbReference>
<dbReference type="GeneID" id="63832540"/>
<comment type="caution">
    <text evidence="8">The sequence shown here is derived from an EMBL/GenBank/DDBJ whole genome shotgun (WGS) entry which is preliminary data.</text>
</comment>
<feature type="non-terminal residue" evidence="8">
    <location>
        <position position="214"/>
    </location>
</feature>